<gene>
    <name evidence="3" type="ORF">ABOD76_17250</name>
</gene>
<dbReference type="InterPro" id="IPR019606">
    <property type="entry name" value="GerMN"/>
</dbReference>
<dbReference type="KEGG" id="dsc:ABOD76_17250"/>
<feature type="domain" description="GerMN" evidence="2">
    <location>
        <begin position="78"/>
        <end position="164"/>
    </location>
</feature>
<evidence type="ECO:0000313" key="3">
    <source>
        <dbReference type="EMBL" id="XBV85168.1"/>
    </source>
</evidence>
<name>A0AAU7U9G6_9DEIO</name>
<proteinExistence type="predicted"/>
<feature type="signal peptide" evidence="1">
    <location>
        <begin position="1"/>
        <end position="22"/>
    </location>
</feature>
<dbReference type="Pfam" id="PF10646">
    <property type="entry name" value="Germane"/>
    <property type="match status" value="1"/>
</dbReference>
<feature type="chain" id="PRO_5043873894" evidence="1">
    <location>
        <begin position="23"/>
        <end position="181"/>
    </location>
</feature>
<organism evidence="3">
    <name type="scientific">Deinococcus sonorensis KR-87</name>
    <dbReference type="NCBI Taxonomy" id="694439"/>
    <lineage>
        <taxon>Bacteria</taxon>
        <taxon>Thermotogati</taxon>
        <taxon>Deinococcota</taxon>
        <taxon>Deinococci</taxon>
        <taxon>Deinococcales</taxon>
        <taxon>Deinococcaceae</taxon>
        <taxon>Deinococcus</taxon>
    </lineage>
</organism>
<dbReference type="EMBL" id="CP158299">
    <property type="protein sequence ID" value="XBV85168.1"/>
    <property type="molecule type" value="Genomic_DNA"/>
</dbReference>
<reference evidence="3" key="1">
    <citation type="submission" date="2024-06" db="EMBL/GenBank/DDBJ databases">
        <title>Draft Genome Sequence of Deinococcus sonorensis Type Strain KR-87, a Biofilm Producing Representative of the Genus Deinococcus.</title>
        <authorList>
            <person name="Boren L.S."/>
            <person name="Grosso R.A."/>
            <person name="Hugenberg-Cox A.N."/>
            <person name="Hill J.T.E."/>
            <person name="Albert C.M."/>
            <person name="Tuohy J.M."/>
        </authorList>
    </citation>
    <scope>NUCLEOTIDE SEQUENCE</scope>
    <source>
        <strain evidence="3">KR-87</strain>
    </source>
</reference>
<evidence type="ECO:0000259" key="2">
    <source>
        <dbReference type="SMART" id="SM00909"/>
    </source>
</evidence>
<evidence type="ECO:0000256" key="1">
    <source>
        <dbReference type="SAM" id="SignalP"/>
    </source>
</evidence>
<dbReference type="AlphaFoldDB" id="A0AAU7U9G6"/>
<dbReference type="RefSeq" id="WP_350243205.1">
    <property type="nucleotide sequence ID" value="NZ_CP158299.1"/>
</dbReference>
<protein>
    <submittedName>
        <fullName evidence="3">GerMN domain-containing protein</fullName>
    </submittedName>
</protein>
<dbReference type="SMART" id="SM00909">
    <property type="entry name" value="Germane"/>
    <property type="match status" value="1"/>
</dbReference>
<keyword evidence="1" id="KW-0732">Signal</keyword>
<sequence>MRPLFSIFNVLSLALLGLAALALRMVQAPPATPDPPKLQAANQKQVKATLYFSDSQVQGFVKQVREVLVPQTTPVSVAQATLNAWAAGPQGGGAVAVVPKGSKVPQVWLRGEHFVVNLPQNYTQLNYGSSGERMLICSLTRTLLEQRGKDVMFLVGGQNASTLLGHADLSSPYAREDCAEE</sequence>
<accession>A0AAU7U9G6</accession>